<evidence type="ECO:0000256" key="2">
    <source>
        <dbReference type="ARBA" id="ARBA00022692"/>
    </source>
</evidence>
<accession>A0A3N6PM70</accession>
<dbReference type="AlphaFoldDB" id="A0A3N6PM70"/>
<dbReference type="OrthoDB" id="312811at2157"/>
<keyword evidence="3" id="KW-1133">Transmembrane helix</keyword>
<protein>
    <submittedName>
        <fullName evidence="8">ABC transporter permease</fullName>
    </submittedName>
</protein>
<feature type="region of interest" description="Disordered" evidence="6">
    <location>
        <begin position="338"/>
        <end position="363"/>
    </location>
</feature>
<name>A0A3N6PM70_NATCH</name>
<feature type="domain" description="ABC transmembrane type-1" evidence="7">
    <location>
        <begin position="131"/>
        <end position="324"/>
    </location>
</feature>
<evidence type="ECO:0000256" key="1">
    <source>
        <dbReference type="ARBA" id="ARBA00004141"/>
    </source>
</evidence>
<dbReference type="SUPFAM" id="SSF161098">
    <property type="entry name" value="MetI-like"/>
    <property type="match status" value="1"/>
</dbReference>
<dbReference type="Gene3D" id="1.10.3720.10">
    <property type="entry name" value="MetI-like"/>
    <property type="match status" value="1"/>
</dbReference>
<evidence type="ECO:0000256" key="3">
    <source>
        <dbReference type="ARBA" id="ARBA00022989"/>
    </source>
</evidence>
<dbReference type="PANTHER" id="PTHR42729">
    <property type="entry name" value="OLIGO/DIPEPTIDE TRANSPORT, PERMEASE PROTEIN (DPPC-2)"/>
    <property type="match status" value="1"/>
</dbReference>
<dbReference type="Proteomes" id="UP000281431">
    <property type="component" value="Unassembled WGS sequence"/>
</dbReference>
<keyword evidence="5" id="KW-0813">Transport</keyword>
<organism evidence="8 9">
    <name type="scientific">Natrarchaeobius chitinivorans</name>
    <dbReference type="NCBI Taxonomy" id="1679083"/>
    <lineage>
        <taxon>Archaea</taxon>
        <taxon>Methanobacteriati</taxon>
        <taxon>Methanobacteriota</taxon>
        <taxon>Stenosarchaea group</taxon>
        <taxon>Halobacteria</taxon>
        <taxon>Halobacteriales</taxon>
        <taxon>Natrialbaceae</taxon>
        <taxon>Natrarchaeobius</taxon>
    </lineage>
</organism>
<comment type="similarity">
    <text evidence="5">Belongs to the binding-protein-dependent transport system permease family.</text>
</comment>
<comment type="subcellular location">
    <subcellularLocation>
        <location evidence="5">Cell membrane</location>
        <topology evidence="5">Multi-pass membrane protein</topology>
    </subcellularLocation>
    <subcellularLocation>
        <location evidence="1">Membrane</location>
        <topology evidence="1">Multi-pass membrane protein</topology>
    </subcellularLocation>
</comment>
<evidence type="ECO:0000256" key="4">
    <source>
        <dbReference type="ARBA" id="ARBA00023136"/>
    </source>
</evidence>
<dbReference type="EMBL" id="REFZ01000002">
    <property type="protein sequence ID" value="RQH02650.1"/>
    <property type="molecule type" value="Genomic_DNA"/>
</dbReference>
<dbReference type="InterPro" id="IPR000515">
    <property type="entry name" value="MetI-like"/>
</dbReference>
<dbReference type="CDD" id="cd06261">
    <property type="entry name" value="TM_PBP2"/>
    <property type="match status" value="1"/>
</dbReference>
<dbReference type="Pfam" id="PF00528">
    <property type="entry name" value="BPD_transp_1"/>
    <property type="match status" value="1"/>
</dbReference>
<keyword evidence="2" id="KW-0812">Transmembrane</keyword>
<comment type="caution">
    <text evidence="8">The sequence shown here is derived from an EMBL/GenBank/DDBJ whole genome shotgun (WGS) entry which is preliminary data.</text>
</comment>
<feature type="region of interest" description="Disordered" evidence="6">
    <location>
        <begin position="1"/>
        <end position="42"/>
    </location>
</feature>
<sequence length="363" mass="39925">MTSRDSHETNGEPSTDRPTVADGSGAPANPLDVLESEGDVDTSLGTSDKIKKYLRIYIYEPWLVMRRDWRALVGLTIISSYIIVGILGWLFLEPTRMGHGPNQLPWFRSLAHPLGTNLYGVDLMRETIHAIPMILKMMFAGGMFTIVMGTVVGTVAGYKGGTVDKVLSTITDVFINLPGLPLVIVLAVVFTPESAYALGILLTIEYWAGLARAIRSQVLQIRYDEYTEASRTIGLPTGTILLKDVLPHLAPYITIRFVSAMRTVLFSAVGLYFIGVLPEGDTNWGIMLSNAYNNGAMYRPQLLHWILIPSIAIVVLSIGMILLSQSLDRVFNPRVREKHKSDGEESLEEEDEVGGKGKGMTLG</sequence>
<dbReference type="GO" id="GO:0005886">
    <property type="term" value="C:plasma membrane"/>
    <property type="evidence" value="ECO:0007669"/>
    <property type="project" value="UniProtKB-SubCell"/>
</dbReference>
<evidence type="ECO:0000256" key="6">
    <source>
        <dbReference type="SAM" id="MobiDB-lite"/>
    </source>
</evidence>
<feature type="compositionally biased region" description="Basic and acidic residues" evidence="6">
    <location>
        <begin position="1"/>
        <end position="10"/>
    </location>
</feature>
<keyword evidence="4" id="KW-0472">Membrane</keyword>
<dbReference type="PROSITE" id="PS50928">
    <property type="entry name" value="ABC_TM1"/>
    <property type="match status" value="1"/>
</dbReference>
<evidence type="ECO:0000313" key="8">
    <source>
        <dbReference type="EMBL" id="RQH02650.1"/>
    </source>
</evidence>
<reference evidence="8 9" key="1">
    <citation type="submission" date="2018-10" db="EMBL/GenBank/DDBJ databases">
        <title>Natrarchaeobius chitinivorans gen. nov., sp. nov., and Natrarchaeobius haloalkaliphilus sp. nov., alkaliphilic, chitin-utilizing haloarchaea from hypersaline alkaline lakes.</title>
        <authorList>
            <person name="Sorokin D.Y."/>
            <person name="Elcheninov A.G."/>
            <person name="Kostrikina N.A."/>
            <person name="Bale N.J."/>
            <person name="Sinninghe Damste J.S."/>
            <person name="Khijniak T.V."/>
            <person name="Kublanov I.V."/>
            <person name="Toshchakov S.V."/>
        </authorList>
    </citation>
    <scope>NUCLEOTIDE SEQUENCE [LARGE SCALE GENOMIC DNA]</scope>
    <source>
        <strain evidence="8 9">AArcht7</strain>
    </source>
</reference>
<keyword evidence="9" id="KW-1185">Reference proteome</keyword>
<evidence type="ECO:0000259" key="7">
    <source>
        <dbReference type="PROSITE" id="PS50928"/>
    </source>
</evidence>
<proteinExistence type="inferred from homology"/>
<gene>
    <name evidence="8" type="ORF">EA472_04965</name>
</gene>
<dbReference type="GO" id="GO:0055085">
    <property type="term" value="P:transmembrane transport"/>
    <property type="evidence" value="ECO:0007669"/>
    <property type="project" value="InterPro"/>
</dbReference>
<dbReference type="InterPro" id="IPR035906">
    <property type="entry name" value="MetI-like_sf"/>
</dbReference>
<evidence type="ECO:0000256" key="5">
    <source>
        <dbReference type="RuleBase" id="RU363032"/>
    </source>
</evidence>
<dbReference type="PANTHER" id="PTHR42729:SF1">
    <property type="entry name" value="OLIGO_DIPEPTIDE TRANSPORT, PERMEASE PROTEIN (DPPC-2)"/>
    <property type="match status" value="1"/>
</dbReference>
<evidence type="ECO:0000313" key="9">
    <source>
        <dbReference type="Proteomes" id="UP000281431"/>
    </source>
</evidence>